<evidence type="ECO:0008006" key="3">
    <source>
        <dbReference type="Google" id="ProtNLM"/>
    </source>
</evidence>
<proteinExistence type="predicted"/>
<sequence length="137" mass="14464">MPDPVCTPGVVSTAVTQDNLSATICRSGYTKTVRPPASDTGAYKRKVMGAYHDSGPPGDYEFDHLVSLELGGSNDVGNLWPERNDHPPDGAINSKDPVENALHRAVCAHQVSLAAAQTAIATDWTMALATLGLPPVR</sequence>
<organism evidence="1 2">
    <name type="scientific">Planosporangium thailandense</name>
    <dbReference type="NCBI Taxonomy" id="765197"/>
    <lineage>
        <taxon>Bacteria</taxon>
        <taxon>Bacillati</taxon>
        <taxon>Actinomycetota</taxon>
        <taxon>Actinomycetes</taxon>
        <taxon>Micromonosporales</taxon>
        <taxon>Micromonosporaceae</taxon>
        <taxon>Planosporangium</taxon>
    </lineage>
</organism>
<evidence type="ECO:0000313" key="1">
    <source>
        <dbReference type="EMBL" id="NJC73330.1"/>
    </source>
</evidence>
<dbReference type="EMBL" id="JAATVY010000028">
    <property type="protein sequence ID" value="NJC73330.1"/>
    <property type="molecule type" value="Genomic_DNA"/>
</dbReference>
<dbReference type="Proteomes" id="UP000722989">
    <property type="component" value="Unassembled WGS sequence"/>
</dbReference>
<accession>A0ABX0Y703</accession>
<comment type="caution">
    <text evidence="1">The sequence shown here is derived from an EMBL/GenBank/DDBJ whole genome shotgun (WGS) entry which is preliminary data.</text>
</comment>
<name>A0ABX0Y703_9ACTN</name>
<evidence type="ECO:0000313" key="2">
    <source>
        <dbReference type="Proteomes" id="UP000722989"/>
    </source>
</evidence>
<protein>
    <recommendedName>
        <fullName evidence="3">HNH endonuclease</fullName>
    </recommendedName>
</protein>
<gene>
    <name evidence="1" type="ORF">HC031_26940</name>
</gene>
<reference evidence="1 2" key="1">
    <citation type="submission" date="2020-03" db="EMBL/GenBank/DDBJ databases">
        <title>WGS of the type strain of Planosporangium spp.</title>
        <authorList>
            <person name="Thawai C."/>
        </authorList>
    </citation>
    <scope>NUCLEOTIDE SEQUENCE [LARGE SCALE GENOMIC DNA]</scope>
    <source>
        <strain evidence="1 2">TBRC 5610</strain>
    </source>
</reference>
<keyword evidence="2" id="KW-1185">Reference proteome</keyword>